<dbReference type="AlphaFoldDB" id="A0A369QCJ5"/>
<dbReference type="Pfam" id="PF11848">
    <property type="entry name" value="DUF3368"/>
    <property type="match status" value="1"/>
</dbReference>
<organism evidence="1 2">
    <name type="scientific">Adhaeribacter pallidiroseus</name>
    <dbReference type="NCBI Taxonomy" id="2072847"/>
    <lineage>
        <taxon>Bacteria</taxon>
        <taxon>Pseudomonadati</taxon>
        <taxon>Bacteroidota</taxon>
        <taxon>Cytophagia</taxon>
        <taxon>Cytophagales</taxon>
        <taxon>Hymenobacteraceae</taxon>
        <taxon>Adhaeribacter</taxon>
    </lineage>
</organism>
<proteinExistence type="predicted"/>
<name>A0A369QCJ5_9BACT</name>
<evidence type="ECO:0000313" key="1">
    <source>
        <dbReference type="EMBL" id="RDC62060.1"/>
    </source>
</evidence>
<comment type="caution">
    <text evidence="1">The sequence shown here is derived from an EMBL/GenBank/DDBJ whole genome shotgun (WGS) entry which is preliminary data.</text>
</comment>
<evidence type="ECO:0008006" key="3">
    <source>
        <dbReference type="Google" id="ProtNLM"/>
    </source>
</evidence>
<sequence length="89" mass="9660">MALEVDEGEASAIALCAEKLDALLILDDLQARKLAEKLKLNYTGTLGIIARAKKEGVIASVKPIIEKIRMTNFRFSEEVFAAIIKAAGE</sequence>
<dbReference type="EMBL" id="QASA01000001">
    <property type="protein sequence ID" value="RDC62060.1"/>
    <property type="molecule type" value="Genomic_DNA"/>
</dbReference>
<accession>A0A369QCJ5</accession>
<dbReference type="InterPro" id="IPR021799">
    <property type="entry name" value="PIN-like_prokaryotic"/>
</dbReference>
<keyword evidence="2" id="KW-1185">Reference proteome</keyword>
<reference evidence="1 2" key="1">
    <citation type="submission" date="2018-04" db="EMBL/GenBank/DDBJ databases">
        <title>Adhaeribacter sp. HMF7616 genome sequencing and assembly.</title>
        <authorList>
            <person name="Kang H."/>
            <person name="Kang J."/>
            <person name="Cha I."/>
            <person name="Kim H."/>
            <person name="Joh K."/>
        </authorList>
    </citation>
    <scope>NUCLEOTIDE SEQUENCE [LARGE SCALE GENOMIC DNA]</scope>
    <source>
        <strain evidence="1 2">HMF7616</strain>
    </source>
</reference>
<dbReference type="Proteomes" id="UP000253919">
    <property type="component" value="Unassembled WGS sequence"/>
</dbReference>
<dbReference type="PANTHER" id="PTHR39550:SF1">
    <property type="entry name" value="SLL0658 PROTEIN"/>
    <property type="match status" value="1"/>
</dbReference>
<gene>
    <name evidence="1" type="ORF">AHMF7616_00651</name>
</gene>
<evidence type="ECO:0000313" key="2">
    <source>
        <dbReference type="Proteomes" id="UP000253919"/>
    </source>
</evidence>
<dbReference type="PANTHER" id="PTHR39550">
    <property type="entry name" value="SLL0658 PROTEIN"/>
    <property type="match status" value="1"/>
</dbReference>
<protein>
    <recommendedName>
        <fullName evidence="3">DUF3368 domain-containing protein</fullName>
    </recommendedName>
</protein>